<keyword evidence="13" id="KW-1185">Reference proteome</keyword>
<comment type="caution">
    <text evidence="12">The sequence shown here is derived from an EMBL/GenBank/DDBJ whole genome shotgun (WGS) entry which is preliminary data.</text>
</comment>
<dbReference type="STRING" id="44316.ENSEGOP00005022186"/>
<dbReference type="Proteomes" id="UP000276834">
    <property type="component" value="Unassembled WGS sequence"/>
</dbReference>
<dbReference type="InterPro" id="IPR000690">
    <property type="entry name" value="Matrin/U1-C_Znf_C2H2"/>
</dbReference>
<evidence type="ECO:0000256" key="8">
    <source>
        <dbReference type="ARBA" id="ARBA00046357"/>
    </source>
</evidence>
<dbReference type="SUPFAM" id="SSF57667">
    <property type="entry name" value="beta-beta-alpha zinc fingers"/>
    <property type="match status" value="1"/>
</dbReference>
<keyword evidence="3 9" id="KW-0863">Zinc-finger</keyword>
<dbReference type="FunFam" id="3.30.160.60:FF:000059">
    <property type="entry name" value="U1 small nuclear ribonucleoprotein C"/>
    <property type="match status" value="1"/>
</dbReference>
<dbReference type="AlphaFoldDB" id="A0A3L8S3V6"/>
<dbReference type="GO" id="GO:0000395">
    <property type="term" value="P:mRNA 5'-splice site recognition"/>
    <property type="evidence" value="ECO:0007669"/>
    <property type="project" value="UniProtKB-UniRule"/>
</dbReference>
<dbReference type="InterPro" id="IPR013085">
    <property type="entry name" value="U1-CZ_Znf_C2H2"/>
</dbReference>
<organism evidence="12 13">
    <name type="scientific">Chloebia gouldiae</name>
    <name type="common">Gouldian finch</name>
    <name type="synonym">Erythrura gouldiae</name>
    <dbReference type="NCBI Taxonomy" id="44316"/>
    <lineage>
        <taxon>Eukaryota</taxon>
        <taxon>Metazoa</taxon>
        <taxon>Chordata</taxon>
        <taxon>Craniata</taxon>
        <taxon>Vertebrata</taxon>
        <taxon>Euteleostomi</taxon>
        <taxon>Archelosauria</taxon>
        <taxon>Archosauria</taxon>
        <taxon>Dinosauria</taxon>
        <taxon>Saurischia</taxon>
        <taxon>Theropoda</taxon>
        <taxon>Coelurosauria</taxon>
        <taxon>Aves</taxon>
        <taxon>Neognathae</taxon>
        <taxon>Neoaves</taxon>
        <taxon>Telluraves</taxon>
        <taxon>Australaves</taxon>
        <taxon>Passeriformes</taxon>
        <taxon>Passeroidea</taxon>
        <taxon>Passeridae</taxon>
        <taxon>Chloebia</taxon>
    </lineage>
</organism>
<keyword evidence="2 9" id="KW-0479">Metal-binding</keyword>
<feature type="domain" description="Matrin-type" evidence="11">
    <location>
        <begin position="4"/>
        <end position="36"/>
    </location>
</feature>
<evidence type="ECO:0000256" key="7">
    <source>
        <dbReference type="ARBA" id="ARBA00023274"/>
    </source>
</evidence>
<keyword evidence="5 9" id="KW-0694">RNA-binding</keyword>
<evidence type="ECO:0000256" key="4">
    <source>
        <dbReference type="ARBA" id="ARBA00022833"/>
    </source>
</evidence>
<accession>A0A3L8S3V6</accession>
<comment type="subunit">
    <text evidence="9">U1 snRNP is composed of the 7 core Sm proteins SNRPB, SNRPD1, SNRPD2, SNRPD3, SNRPE, SNRPF and SNRPG that assemble in a heptameric protein ring on the Sm site of the small nuclear RNA to form the core snRNP, and at least 3 U1 snRNP-specific proteins SNRNP70/U1-70K, SNRPA/U1-A and SNRPC/U1-C. SNRPC/U1-C interacts with U1 snRNA and the 5' splice-site region of the pre-mRNA.</text>
</comment>
<keyword evidence="4 9" id="KW-0862">Zinc</keyword>
<dbReference type="GO" id="GO:0030627">
    <property type="term" value="F:pre-mRNA 5'-splice site binding"/>
    <property type="evidence" value="ECO:0007669"/>
    <property type="project" value="InterPro"/>
</dbReference>
<dbReference type="GO" id="GO:0030619">
    <property type="term" value="F:U1 snRNA binding"/>
    <property type="evidence" value="ECO:0007669"/>
    <property type="project" value="UniProtKB-UniRule"/>
</dbReference>
<reference evidence="12 13" key="1">
    <citation type="journal article" date="2018" name="Proc. R. Soc. B">
        <title>A non-coding region near Follistatin controls head colour polymorphism in the Gouldian finch.</title>
        <authorList>
            <person name="Toomey M.B."/>
            <person name="Marques C.I."/>
            <person name="Andrade P."/>
            <person name="Araujo P.M."/>
            <person name="Sabatino S."/>
            <person name="Gazda M.A."/>
            <person name="Afonso S."/>
            <person name="Lopes R.J."/>
            <person name="Corbo J.C."/>
            <person name="Carneiro M."/>
        </authorList>
    </citation>
    <scope>NUCLEOTIDE SEQUENCE [LARGE SCALE GENOMIC DNA]</scope>
    <source>
        <strain evidence="12">Red01</strain>
        <tissue evidence="12">Muscle</tissue>
    </source>
</reference>
<dbReference type="InterPro" id="IPR036236">
    <property type="entry name" value="Znf_C2H2_sf"/>
</dbReference>
<evidence type="ECO:0000313" key="13">
    <source>
        <dbReference type="Proteomes" id="UP000276834"/>
    </source>
</evidence>
<evidence type="ECO:0000256" key="5">
    <source>
        <dbReference type="ARBA" id="ARBA00022884"/>
    </source>
</evidence>
<dbReference type="InterPro" id="IPR003604">
    <property type="entry name" value="Matrin/U1-like-C_Znf_C2H2"/>
</dbReference>
<feature type="region of interest" description="Disordered" evidence="10">
    <location>
        <begin position="108"/>
        <end position="161"/>
    </location>
</feature>
<dbReference type="InterPro" id="IPR017340">
    <property type="entry name" value="U1_snRNP-C"/>
</dbReference>
<comment type="subunit">
    <text evidence="8">Component of the U1 snRNP. The U1 snRNP is composed of the U1 snRNA and the 7 core Sm proteins SNRPB, SNRPD1, SNRPD2, SNRPD3, SNRPE, SNRPF and SNRPG that assemble in a heptameric protein ring on the Sm site of the small nuclear RNA to form the core snRNP, and at least 3 U1 snRNP-specific proteins SNRNP70/U1-70K, SNRPA/U1-A and SNRPC/U1-C. SNRPC/U1-C interacts with U1 snRNA and the 5' splice-site region of the pre-mRNA. Interacts (via N-terminus) with TIA1 (via C-terminus); thereby promoting spliceosomal U1 snRNP recruitment to 5' splice sites.</text>
</comment>
<proteinExistence type="inferred from homology"/>
<dbReference type="Gene3D" id="3.30.160.60">
    <property type="entry name" value="Classic Zinc Finger"/>
    <property type="match status" value="1"/>
</dbReference>
<name>A0A3L8S3V6_CHLGU</name>
<evidence type="ECO:0000256" key="3">
    <source>
        <dbReference type="ARBA" id="ARBA00022771"/>
    </source>
</evidence>
<evidence type="ECO:0000256" key="1">
    <source>
        <dbReference type="ARBA" id="ARBA00004123"/>
    </source>
</evidence>
<dbReference type="GO" id="GO:0071004">
    <property type="term" value="C:U2-type prespliceosome"/>
    <property type="evidence" value="ECO:0007669"/>
    <property type="project" value="UniProtKB-UniRule"/>
</dbReference>
<evidence type="ECO:0000259" key="11">
    <source>
        <dbReference type="PROSITE" id="PS50171"/>
    </source>
</evidence>
<sequence>MPKFYCDYCDTYLTHDSPSVRKTHCSGRKHKENVKDYYQKWMEEQAQSLIDKTSKANLSVAPAASPFPPLPFLQLLFPASTLTSPHFPGESLLSESGCIPARENSTDAVLGTTSGRSHDSTASQHPWPPPARHDASPTHGGAPDDANDGPTPPGNDASWTCSWDEAAHGRTHANDARAPNDETPLQTHDGANQARNDPSRQIKMEMELPFHIRIFPLINTTNLCPWGFVLSVWRDSAVTSAYEWKCRALTCTRSGFLGVSSVVLFFPLPLNDKNKNKALMLFPNGLGALF</sequence>
<dbReference type="GO" id="GO:0008270">
    <property type="term" value="F:zinc ion binding"/>
    <property type="evidence" value="ECO:0007669"/>
    <property type="project" value="UniProtKB-UniRule"/>
</dbReference>
<keyword evidence="6 9" id="KW-0539">Nucleus</keyword>
<feature type="compositionally biased region" description="Polar residues" evidence="10">
    <location>
        <begin position="111"/>
        <end position="124"/>
    </location>
</feature>
<dbReference type="GO" id="GO:0005685">
    <property type="term" value="C:U1 snRNP"/>
    <property type="evidence" value="ECO:0007669"/>
    <property type="project" value="UniProtKB-UniRule"/>
</dbReference>
<evidence type="ECO:0000256" key="6">
    <source>
        <dbReference type="ARBA" id="ARBA00023242"/>
    </source>
</evidence>
<gene>
    <name evidence="9" type="primary">SNRPC</name>
    <name evidence="12" type="ORF">DV515_00012300</name>
</gene>
<dbReference type="PANTHER" id="PTHR31148">
    <property type="entry name" value="U1 SMALL NUCLEAR RIBONUCLEOPROTEIN C"/>
    <property type="match status" value="1"/>
</dbReference>
<protein>
    <recommendedName>
        <fullName evidence="9">U1 small nuclear ribonucleoprotein C</fullName>
        <shortName evidence="9">U1 snRNP C</shortName>
        <shortName evidence="9">U1-C</shortName>
        <shortName evidence="9">U1C</shortName>
    </recommendedName>
</protein>
<evidence type="ECO:0000256" key="2">
    <source>
        <dbReference type="ARBA" id="ARBA00022723"/>
    </source>
</evidence>
<keyword evidence="7 9" id="KW-0687">Ribonucleoprotein</keyword>
<evidence type="ECO:0000256" key="9">
    <source>
        <dbReference type="HAMAP-Rule" id="MF_03153"/>
    </source>
</evidence>
<comment type="similarity">
    <text evidence="9">Belongs to the U1 small nuclear ribonucleoprotein C family.</text>
</comment>
<dbReference type="EMBL" id="QUSF01000065">
    <property type="protein sequence ID" value="RLV96899.1"/>
    <property type="molecule type" value="Genomic_DNA"/>
</dbReference>
<dbReference type="PROSITE" id="PS50171">
    <property type="entry name" value="ZF_MATRIN"/>
    <property type="match status" value="1"/>
</dbReference>
<dbReference type="Pfam" id="PF06220">
    <property type="entry name" value="zf-U1"/>
    <property type="match status" value="1"/>
</dbReference>
<comment type="function">
    <text evidence="9">Component of the spliceosomal U1 snRNP, which is essential for recognition of the pre-mRNA 5' splice-site and the subsequent assembly of the spliceosome. SNRPC/U1-C is directly involved in initial 5' splice-site recognition for both constitutive and regulated alternative splicing. The interaction with the 5' splice-site seems to precede base-pairing between the pre-mRNA and the U1 snRNA. Stimulates commitment or early (E) complex formation by stabilizing the base pairing of the 5' end of the U1 snRNA and the 5' splice-site region.</text>
</comment>
<dbReference type="GO" id="GO:0000243">
    <property type="term" value="C:commitment complex"/>
    <property type="evidence" value="ECO:0007669"/>
    <property type="project" value="UniProtKB-UniRule"/>
</dbReference>
<dbReference type="PANTHER" id="PTHR31148:SF1">
    <property type="entry name" value="U1 SMALL NUCLEAR RIBONUCLEOPROTEIN C"/>
    <property type="match status" value="1"/>
</dbReference>
<comment type="subcellular location">
    <subcellularLocation>
        <location evidence="1 9">Nucleus</location>
    </subcellularLocation>
</comment>
<dbReference type="HAMAP" id="MF_03153">
    <property type="entry name" value="U1_C"/>
    <property type="match status" value="1"/>
</dbReference>
<dbReference type="SMART" id="SM00451">
    <property type="entry name" value="ZnF_U1"/>
    <property type="match status" value="1"/>
</dbReference>
<feature type="compositionally biased region" description="Polar residues" evidence="10">
    <location>
        <begin position="183"/>
        <end position="196"/>
    </location>
</feature>
<dbReference type="GO" id="GO:0000387">
    <property type="term" value="P:spliceosomal snRNP assembly"/>
    <property type="evidence" value="ECO:0007669"/>
    <property type="project" value="UniProtKB-UniRule"/>
</dbReference>
<dbReference type="GO" id="GO:0003729">
    <property type="term" value="F:mRNA binding"/>
    <property type="evidence" value="ECO:0007669"/>
    <property type="project" value="UniProtKB-UniRule"/>
</dbReference>
<evidence type="ECO:0000256" key="10">
    <source>
        <dbReference type="SAM" id="MobiDB-lite"/>
    </source>
</evidence>
<dbReference type="OrthoDB" id="76567at2759"/>
<evidence type="ECO:0000313" key="12">
    <source>
        <dbReference type="EMBL" id="RLV96899.1"/>
    </source>
</evidence>
<feature type="region of interest" description="Disordered" evidence="10">
    <location>
        <begin position="173"/>
        <end position="196"/>
    </location>
</feature>